<dbReference type="InterPro" id="IPR037401">
    <property type="entry name" value="SnoaL-like"/>
</dbReference>
<organism evidence="2 3">
    <name type="scientific">Dolichospermum compactum NIES-806</name>
    <dbReference type="NCBI Taxonomy" id="1973481"/>
    <lineage>
        <taxon>Bacteria</taxon>
        <taxon>Bacillati</taxon>
        <taxon>Cyanobacteriota</taxon>
        <taxon>Cyanophyceae</taxon>
        <taxon>Nostocales</taxon>
        <taxon>Aphanizomenonaceae</taxon>
        <taxon>Dolichospermum</taxon>
        <taxon>Dolichospermum compactum</taxon>
    </lineage>
</organism>
<dbReference type="AlphaFoldDB" id="A0A1Z4V872"/>
<dbReference type="KEGG" id="dcm:NIES806_37220"/>
<feature type="domain" description="SnoaL-like" evidence="1">
    <location>
        <begin position="20"/>
        <end position="114"/>
    </location>
</feature>
<proteinExistence type="predicted"/>
<name>A0A1Z4V872_9CYAN</name>
<dbReference type="Proteomes" id="UP000218702">
    <property type="component" value="Chromosome"/>
</dbReference>
<evidence type="ECO:0000313" key="3">
    <source>
        <dbReference type="Proteomes" id="UP000218702"/>
    </source>
</evidence>
<sequence length="126" mass="14622">MSNTITLLNIAAEKELIVTLFSAVDSSDWNLLKNCFDENIIYERPGYQPFIGLDRLLNFYQYERIIASGQHYLEYIAVDNNHGACWGKFIGIHKNGSPINERFAEVYSFENGKLKTRRSYFFRPAV</sequence>
<dbReference type="OrthoDB" id="4772778at2"/>
<protein>
    <recommendedName>
        <fullName evidence="1">SnoaL-like domain-containing protein</fullName>
    </recommendedName>
</protein>
<reference evidence="2 3" key="1">
    <citation type="submission" date="2017-06" db="EMBL/GenBank/DDBJ databases">
        <title>Genome sequencing of cyanobaciteial culture collection at National Institute for Environmental Studies (NIES).</title>
        <authorList>
            <person name="Hirose Y."/>
            <person name="Shimura Y."/>
            <person name="Fujisawa T."/>
            <person name="Nakamura Y."/>
            <person name="Kawachi M."/>
        </authorList>
    </citation>
    <scope>NUCLEOTIDE SEQUENCE [LARGE SCALE GENOMIC DNA]</scope>
    <source>
        <strain evidence="2 3">NIES-806</strain>
    </source>
</reference>
<dbReference type="Gene3D" id="3.10.450.50">
    <property type="match status" value="1"/>
</dbReference>
<dbReference type="SUPFAM" id="SSF54427">
    <property type="entry name" value="NTF2-like"/>
    <property type="match status" value="1"/>
</dbReference>
<dbReference type="Pfam" id="PF12680">
    <property type="entry name" value="SnoaL_2"/>
    <property type="match status" value="1"/>
</dbReference>
<accession>A0A1Z4V872</accession>
<dbReference type="EMBL" id="AP018316">
    <property type="protein sequence ID" value="BAZ87499.1"/>
    <property type="molecule type" value="Genomic_DNA"/>
</dbReference>
<gene>
    <name evidence="2" type="ORF">NIES806_37220</name>
</gene>
<evidence type="ECO:0000259" key="1">
    <source>
        <dbReference type="Pfam" id="PF12680"/>
    </source>
</evidence>
<dbReference type="RefSeq" id="WP_096669559.1">
    <property type="nucleotide sequence ID" value="NZ_AP018316.1"/>
</dbReference>
<keyword evidence="3" id="KW-1185">Reference proteome</keyword>
<evidence type="ECO:0000313" key="2">
    <source>
        <dbReference type="EMBL" id="BAZ87499.1"/>
    </source>
</evidence>
<dbReference type="InterPro" id="IPR032710">
    <property type="entry name" value="NTF2-like_dom_sf"/>
</dbReference>